<dbReference type="PROSITE" id="PS50005">
    <property type="entry name" value="TPR"/>
    <property type="match status" value="3"/>
</dbReference>
<dbReference type="SUPFAM" id="SSF48452">
    <property type="entry name" value="TPR-like"/>
    <property type="match status" value="2"/>
</dbReference>
<dbReference type="InterPro" id="IPR013105">
    <property type="entry name" value="TPR_2"/>
</dbReference>
<dbReference type="AlphaFoldDB" id="A0A4R3L2Q3"/>
<keyword evidence="2 3" id="KW-0802">TPR repeat</keyword>
<sequence length="454" mass="52277">MKLARLQLNGNDISQEALAANSNGKISTGTISHMENGGYRVSRVKLEYWCSVVHVDLEELLNNNPTEEIAEGDLKFELIAIEHTLARVDLEEGWQRLNQLHLTKDNPLISTAFYLKGKYYSRKKAWNQAHVCFTRAIDIEQSHSVPNKNNIISTCYYELSRVALYENDLRKALNYTRKGLKAFVKNGERKYCLYQLLVSKVIYLKNLNRIEEALVALDELYKQKCDIETTSVLLNMADLQAELLNRTERYEEATTYALEGIELARIESNYDRLFDLWTVLGTSYMNLKQWKKAERCFLEALKLKDKIKRESLPVTTYKQIGELYSILDKTEKTLDNLKKAVKLGKETNDALRTCEALISLGDYYFKQSDFKSAESKYEQALALAEQHSFSAQEDILVIKLVCCYTTQGSEKIKLFADRLVNILVRLQGRGERDMFKLTSQMMSTKHDVSDPPES</sequence>
<organism evidence="4 5">
    <name type="scientific">Hazenella coriacea</name>
    <dbReference type="NCBI Taxonomy" id="1179467"/>
    <lineage>
        <taxon>Bacteria</taxon>
        <taxon>Bacillati</taxon>
        <taxon>Bacillota</taxon>
        <taxon>Bacilli</taxon>
        <taxon>Bacillales</taxon>
        <taxon>Thermoactinomycetaceae</taxon>
        <taxon>Hazenella</taxon>
    </lineage>
</organism>
<dbReference type="EMBL" id="SMAG01000007">
    <property type="protein sequence ID" value="TCS93482.1"/>
    <property type="molecule type" value="Genomic_DNA"/>
</dbReference>
<protein>
    <submittedName>
        <fullName evidence="4">Tetratricopeptide repeat protein</fullName>
    </submittedName>
</protein>
<dbReference type="GO" id="GO:0003677">
    <property type="term" value="F:DNA binding"/>
    <property type="evidence" value="ECO:0007669"/>
    <property type="project" value="InterPro"/>
</dbReference>
<dbReference type="CDD" id="cd00093">
    <property type="entry name" value="HTH_XRE"/>
    <property type="match status" value="1"/>
</dbReference>
<keyword evidence="5" id="KW-1185">Reference proteome</keyword>
<proteinExistence type="predicted"/>
<comment type="caution">
    <text evidence="4">The sequence shown here is derived from an EMBL/GenBank/DDBJ whole genome shotgun (WGS) entry which is preliminary data.</text>
</comment>
<dbReference type="InterPro" id="IPR019734">
    <property type="entry name" value="TPR_rpt"/>
</dbReference>
<dbReference type="PANTHER" id="PTHR45641">
    <property type="entry name" value="TETRATRICOPEPTIDE REPEAT PROTEIN (AFU_ORTHOLOGUE AFUA_6G03870)"/>
    <property type="match status" value="1"/>
</dbReference>
<dbReference type="InterPro" id="IPR001387">
    <property type="entry name" value="Cro/C1-type_HTH"/>
</dbReference>
<dbReference type="InterPro" id="IPR011990">
    <property type="entry name" value="TPR-like_helical_dom_sf"/>
</dbReference>
<dbReference type="PANTHER" id="PTHR45641:SF19">
    <property type="entry name" value="NEPHROCYSTIN-3"/>
    <property type="match status" value="1"/>
</dbReference>
<evidence type="ECO:0000313" key="4">
    <source>
        <dbReference type="EMBL" id="TCS93482.1"/>
    </source>
</evidence>
<dbReference type="Pfam" id="PF13424">
    <property type="entry name" value="TPR_12"/>
    <property type="match status" value="1"/>
</dbReference>
<dbReference type="Pfam" id="PF07719">
    <property type="entry name" value="TPR_2"/>
    <property type="match status" value="1"/>
</dbReference>
<evidence type="ECO:0000256" key="3">
    <source>
        <dbReference type="PROSITE-ProRule" id="PRU00339"/>
    </source>
</evidence>
<dbReference type="Proteomes" id="UP000294937">
    <property type="component" value="Unassembled WGS sequence"/>
</dbReference>
<feature type="repeat" description="TPR" evidence="3">
    <location>
        <begin position="354"/>
        <end position="387"/>
    </location>
</feature>
<dbReference type="SMART" id="SM00028">
    <property type="entry name" value="TPR"/>
    <property type="match status" value="5"/>
</dbReference>
<evidence type="ECO:0000256" key="1">
    <source>
        <dbReference type="ARBA" id="ARBA00022737"/>
    </source>
</evidence>
<reference evidence="4 5" key="1">
    <citation type="submission" date="2019-03" db="EMBL/GenBank/DDBJ databases">
        <title>Genomic Encyclopedia of Type Strains, Phase IV (KMG-IV): sequencing the most valuable type-strain genomes for metagenomic binning, comparative biology and taxonomic classification.</title>
        <authorList>
            <person name="Goeker M."/>
        </authorList>
    </citation>
    <scope>NUCLEOTIDE SEQUENCE [LARGE SCALE GENOMIC DNA]</scope>
    <source>
        <strain evidence="4 5">DSM 45707</strain>
    </source>
</reference>
<dbReference type="SUPFAM" id="SSF47413">
    <property type="entry name" value="lambda repressor-like DNA-binding domains"/>
    <property type="match status" value="1"/>
</dbReference>
<gene>
    <name evidence="4" type="ORF">EDD58_107130</name>
</gene>
<dbReference type="Gene3D" id="1.10.260.40">
    <property type="entry name" value="lambda repressor-like DNA-binding domains"/>
    <property type="match status" value="1"/>
</dbReference>
<evidence type="ECO:0000313" key="5">
    <source>
        <dbReference type="Proteomes" id="UP000294937"/>
    </source>
</evidence>
<dbReference type="InterPro" id="IPR010982">
    <property type="entry name" value="Lambda_DNA-bd_dom_sf"/>
</dbReference>
<feature type="repeat" description="TPR" evidence="3">
    <location>
        <begin position="314"/>
        <end position="347"/>
    </location>
</feature>
<accession>A0A4R3L2Q3</accession>
<name>A0A4R3L2Q3_9BACL</name>
<feature type="repeat" description="TPR" evidence="3">
    <location>
        <begin position="274"/>
        <end position="307"/>
    </location>
</feature>
<dbReference type="Gene3D" id="1.25.40.10">
    <property type="entry name" value="Tetratricopeptide repeat domain"/>
    <property type="match status" value="2"/>
</dbReference>
<evidence type="ECO:0000256" key="2">
    <source>
        <dbReference type="ARBA" id="ARBA00022803"/>
    </source>
</evidence>
<keyword evidence="1" id="KW-0677">Repeat</keyword>